<dbReference type="NCBIfam" id="NF037995">
    <property type="entry name" value="TRAP_S1"/>
    <property type="match status" value="1"/>
</dbReference>
<dbReference type="PANTHER" id="PTHR33376:SF2">
    <property type="entry name" value="DICARBOXYLATE-BINDING PERIPLASMIC PROTEIN"/>
    <property type="match status" value="1"/>
</dbReference>
<dbReference type="GO" id="GO:0030246">
    <property type="term" value="F:carbohydrate binding"/>
    <property type="evidence" value="ECO:0007669"/>
    <property type="project" value="TreeGrafter"/>
</dbReference>
<evidence type="ECO:0000313" key="3">
    <source>
        <dbReference type="Proteomes" id="UP000248021"/>
    </source>
</evidence>
<dbReference type="OrthoDB" id="9803763at2"/>
<sequence length="329" mass="35112">MKAIAIVLTALLAGILAAEARELRLGAAPPPASPWGVITQKFVDRVAEVSGGELEIKAYMGGKLGAEQDVAKQIARGRIDMGVMSNSAVSLLVPSFGLLTSPYAFDSAEQFDCVADNHLLDTFGEEFDGAGIVTLSWMEVGYQSIFSQKDMRLPSDLAGVKIRTAPSVTDTLFIKEAGGTAVPLDPNDVIPAMKTGQVNAATQLSVFGIVSSYDKVAPNIVLTRHQHQVGAIIMSKRTWNKLSDEEKGWINEAAPVFLELREAIRGAEVALLKKVADEGANVIELSNKELDAWRALAPAAQKQILDELGGKAQAKWNAILAAKSACTQN</sequence>
<name>A0A2V3UHD8_9HYPH</name>
<comment type="caution">
    <text evidence="2">The sequence shown here is derived from an EMBL/GenBank/DDBJ whole genome shotgun (WGS) entry which is preliminary data.</text>
</comment>
<dbReference type="PANTHER" id="PTHR33376">
    <property type="match status" value="1"/>
</dbReference>
<keyword evidence="1" id="KW-0732">Signal</keyword>
<dbReference type="InterPro" id="IPR018389">
    <property type="entry name" value="DctP_fam"/>
</dbReference>
<proteinExistence type="predicted"/>
<dbReference type="RefSeq" id="WP_110372609.1">
    <property type="nucleotide sequence ID" value="NZ_JAHBRY010000001.1"/>
</dbReference>
<dbReference type="Pfam" id="PF03480">
    <property type="entry name" value="DctP"/>
    <property type="match status" value="1"/>
</dbReference>
<gene>
    <name evidence="2" type="ORF">C7450_101294</name>
</gene>
<evidence type="ECO:0000256" key="1">
    <source>
        <dbReference type="ARBA" id="ARBA00022729"/>
    </source>
</evidence>
<keyword evidence="3" id="KW-1185">Reference proteome</keyword>
<dbReference type="EMBL" id="QJJK01000001">
    <property type="protein sequence ID" value="PXW64539.1"/>
    <property type="molecule type" value="Genomic_DNA"/>
</dbReference>
<evidence type="ECO:0000313" key="2">
    <source>
        <dbReference type="EMBL" id="PXW64539.1"/>
    </source>
</evidence>
<organism evidence="2 3">
    <name type="scientific">Chelatococcus asaccharovorans</name>
    <dbReference type="NCBI Taxonomy" id="28210"/>
    <lineage>
        <taxon>Bacteria</taxon>
        <taxon>Pseudomonadati</taxon>
        <taxon>Pseudomonadota</taxon>
        <taxon>Alphaproteobacteria</taxon>
        <taxon>Hyphomicrobiales</taxon>
        <taxon>Chelatococcaceae</taxon>
        <taxon>Chelatococcus</taxon>
    </lineage>
</organism>
<dbReference type="CDD" id="cd13603">
    <property type="entry name" value="PBP2_TRAP_Siap_TeaA_like"/>
    <property type="match status" value="1"/>
</dbReference>
<dbReference type="AlphaFoldDB" id="A0A2V3UHD8"/>
<reference evidence="2 3" key="1">
    <citation type="submission" date="2018-05" db="EMBL/GenBank/DDBJ databases">
        <title>Genomic Encyclopedia of Type Strains, Phase IV (KMG-IV): sequencing the most valuable type-strain genomes for metagenomic binning, comparative biology and taxonomic classification.</title>
        <authorList>
            <person name="Goeker M."/>
        </authorList>
    </citation>
    <scope>NUCLEOTIDE SEQUENCE [LARGE SCALE GENOMIC DNA]</scope>
    <source>
        <strain evidence="2 3">DSM 6462</strain>
    </source>
</reference>
<protein>
    <submittedName>
        <fullName evidence="2">TRAP-type C4-dicarboxylate transport system substrate-binding protein</fullName>
    </submittedName>
</protein>
<dbReference type="Proteomes" id="UP000248021">
    <property type="component" value="Unassembled WGS sequence"/>
</dbReference>
<dbReference type="InterPro" id="IPR038404">
    <property type="entry name" value="TRAP_DctP_sf"/>
</dbReference>
<dbReference type="Gene3D" id="3.40.190.170">
    <property type="entry name" value="Bacterial extracellular solute-binding protein, family 7"/>
    <property type="match status" value="1"/>
</dbReference>
<dbReference type="GO" id="GO:0055085">
    <property type="term" value="P:transmembrane transport"/>
    <property type="evidence" value="ECO:0007669"/>
    <property type="project" value="InterPro"/>
</dbReference>
<accession>A0A2V3UHD8</accession>